<keyword evidence="5" id="KW-0697">Rotamase</keyword>
<reference evidence="8 9" key="1">
    <citation type="submission" date="2015-09" db="EMBL/GenBank/DDBJ databases">
        <authorList>
            <consortium name="Swine Surveillance"/>
        </authorList>
    </citation>
    <scope>NUCLEOTIDE SEQUENCE [LARGE SCALE GENOMIC DNA]</scope>
    <source>
        <strain evidence="8 9">CECT 4292</strain>
    </source>
</reference>
<dbReference type="Gene3D" id="1.10.4030.10">
    <property type="entry name" value="Porin chaperone SurA, peptide-binding domain"/>
    <property type="match status" value="1"/>
</dbReference>
<proteinExistence type="predicted"/>
<evidence type="ECO:0000256" key="6">
    <source>
        <dbReference type="SAM" id="SignalP"/>
    </source>
</evidence>
<evidence type="ECO:0000313" key="9">
    <source>
        <dbReference type="Proteomes" id="UP000050783"/>
    </source>
</evidence>
<feature type="domain" description="PpiC" evidence="7">
    <location>
        <begin position="175"/>
        <end position="271"/>
    </location>
</feature>
<dbReference type="EMBL" id="CYPU01000039">
    <property type="protein sequence ID" value="CUH48017.1"/>
    <property type="molecule type" value="Genomic_DNA"/>
</dbReference>
<evidence type="ECO:0000256" key="1">
    <source>
        <dbReference type="ARBA" id="ARBA00018370"/>
    </source>
</evidence>
<dbReference type="PROSITE" id="PS50198">
    <property type="entry name" value="PPIC_PPIASE_2"/>
    <property type="match status" value="1"/>
</dbReference>
<accession>A0A0P1EDT1</accession>
<evidence type="ECO:0000313" key="8">
    <source>
        <dbReference type="EMBL" id="CUH48017.1"/>
    </source>
</evidence>
<evidence type="ECO:0000256" key="5">
    <source>
        <dbReference type="PROSITE-ProRule" id="PRU00278"/>
    </source>
</evidence>
<dbReference type="STRING" id="81569.RUM4293_00662"/>
<dbReference type="Pfam" id="PF13624">
    <property type="entry name" value="SurA_N_3"/>
    <property type="match status" value="1"/>
</dbReference>
<dbReference type="GO" id="GO:0003755">
    <property type="term" value="F:peptidyl-prolyl cis-trans isomerase activity"/>
    <property type="evidence" value="ECO:0007669"/>
    <property type="project" value="UniProtKB-KW"/>
</dbReference>
<sequence length="417" mass="45482">MQLISRFSRIVRSGWLKPVAPALAAALLALSTGHSQAQSLFSPAIKVNQDIVTWYELQQRQQFLTVLGAPGATEDEVRDSLIDERLRKQAMRDAGIEVAPEDIQVGIDEFAARGRLSTDEFLQLLGESGVSPETVRDFVADQLSWRDYVSSRFLSQARPSEDEINRALGQAGSGGLQVLMSEIIIPVTPQTLAQAELLAEEIALLEGFDAFSSAATQYSAAGTRDDGGRLEWLNLTDLPPALQPVILGLKTGDITQPLSLPNAIALFQLRGLREVSTSAPRYSKIDYAIYNMAGGRSAETLAKAAELREQIDNCDDLYGIAKDQPAGVLQRIEASPSEIPRDVALELSKLDLNEVSTTLTGNNGQTLKFLMLCTRTLDRGEDTTRVDVANALTQQRLQAFAESLVEQLRADATIIEQ</sequence>
<keyword evidence="5 8" id="KW-0413">Isomerase</keyword>
<evidence type="ECO:0000259" key="7">
    <source>
        <dbReference type="PROSITE" id="PS50198"/>
    </source>
</evidence>
<evidence type="ECO:0000256" key="3">
    <source>
        <dbReference type="ARBA" id="ARBA00030642"/>
    </source>
</evidence>
<dbReference type="InterPro" id="IPR000297">
    <property type="entry name" value="PPIase_PpiC"/>
</dbReference>
<dbReference type="InterPro" id="IPR050280">
    <property type="entry name" value="OMP_Chaperone_SurA"/>
</dbReference>
<keyword evidence="2 6" id="KW-0732">Signal</keyword>
<evidence type="ECO:0000256" key="4">
    <source>
        <dbReference type="ARBA" id="ARBA00031484"/>
    </source>
</evidence>
<name>A0A0P1EDT1_9RHOB</name>
<dbReference type="InterPro" id="IPR027304">
    <property type="entry name" value="Trigger_fact/SurA_dom_sf"/>
</dbReference>
<dbReference type="GeneID" id="55493405"/>
<dbReference type="SUPFAM" id="SSF109998">
    <property type="entry name" value="Triger factor/SurA peptide-binding domain-like"/>
    <property type="match status" value="1"/>
</dbReference>
<protein>
    <recommendedName>
        <fullName evidence="1">Parvulin-like PPIase</fullName>
    </recommendedName>
    <alternativeName>
        <fullName evidence="3">Peptidyl-prolyl cis-trans isomerase plp</fullName>
    </alternativeName>
    <alternativeName>
        <fullName evidence="4">Rotamase plp</fullName>
    </alternativeName>
</protein>
<dbReference type="Proteomes" id="UP000050783">
    <property type="component" value="Unassembled WGS sequence"/>
</dbReference>
<dbReference type="InterPro" id="IPR046357">
    <property type="entry name" value="PPIase_dom_sf"/>
</dbReference>
<dbReference type="SUPFAM" id="SSF54534">
    <property type="entry name" value="FKBP-like"/>
    <property type="match status" value="1"/>
</dbReference>
<dbReference type="PANTHER" id="PTHR47637">
    <property type="entry name" value="CHAPERONE SURA"/>
    <property type="match status" value="1"/>
</dbReference>
<feature type="signal peptide" evidence="6">
    <location>
        <begin position="1"/>
        <end position="37"/>
    </location>
</feature>
<gene>
    <name evidence="8" type="primary">surA</name>
    <name evidence="8" type="ORF">RUA4292_02194</name>
</gene>
<dbReference type="Gene3D" id="3.10.50.40">
    <property type="match status" value="1"/>
</dbReference>
<dbReference type="PANTHER" id="PTHR47637:SF1">
    <property type="entry name" value="CHAPERONE SURA"/>
    <property type="match status" value="1"/>
</dbReference>
<dbReference type="AlphaFoldDB" id="A0A0P1EDT1"/>
<feature type="chain" id="PRO_5007780438" description="Parvulin-like PPIase" evidence="6">
    <location>
        <begin position="38"/>
        <end position="417"/>
    </location>
</feature>
<dbReference type="Pfam" id="PF00639">
    <property type="entry name" value="Rotamase"/>
    <property type="match status" value="1"/>
</dbReference>
<dbReference type="OrthoDB" id="9791746at2"/>
<organism evidence="8 9">
    <name type="scientific">Ruegeria atlantica</name>
    <dbReference type="NCBI Taxonomy" id="81569"/>
    <lineage>
        <taxon>Bacteria</taxon>
        <taxon>Pseudomonadati</taxon>
        <taxon>Pseudomonadota</taxon>
        <taxon>Alphaproteobacteria</taxon>
        <taxon>Rhodobacterales</taxon>
        <taxon>Roseobacteraceae</taxon>
        <taxon>Ruegeria</taxon>
    </lineage>
</organism>
<dbReference type="RefSeq" id="WP_058277601.1">
    <property type="nucleotide sequence ID" value="NZ_CANLZK010000001.1"/>
</dbReference>
<evidence type="ECO:0000256" key="2">
    <source>
        <dbReference type="ARBA" id="ARBA00022729"/>
    </source>
</evidence>